<gene>
    <name evidence="2" type="ORF">D1639_08310</name>
</gene>
<protein>
    <submittedName>
        <fullName evidence="2">Tat pathway signal protein</fullName>
    </submittedName>
</protein>
<sequence length="426" mass="44946">MSRTGGFDKPLLTRRRFLIGAAGAGVLAVAGAGGAFMINRSRRAEEADTVENVLTVPEAAVTTVDDLEYAEDSTAYMSKVMDVTLPYGSLVWENDGKVAACLIPGDDGTPLTQVGLLDLETGTLTTALSQAAGAAEGFEIYDVRATSHGALWIESDIMDGLWRVLSAKSDGEGGLGEPVVMDEGLCEEWQTPTLAIVEDQGFWQVLPCLDGPCSTEDSVLMQATLGSADASVACTSHGRMACAPYGADGAVVVAPRTDTSSIHYQLTRIDVKTGQVTDTLALPRSMKPLEVAFGPTGFSFAFDAGYAYGDGIANIGTYTPDVESAPSGGDYSRVPWFNYSRVPTCAPAWCGPYFFVKSTRSVCGVDLGGSTYFAFDAEDGAQSFGDYLASSGAKDRIVTYASLHDEPVDGPEVKRCSVRIWAPVSA</sequence>
<dbReference type="PROSITE" id="PS51318">
    <property type="entry name" value="TAT"/>
    <property type="match status" value="1"/>
</dbReference>
<name>A0A7C9NVN3_9BACT</name>
<feature type="transmembrane region" description="Helical" evidence="1">
    <location>
        <begin position="17"/>
        <end position="38"/>
    </location>
</feature>
<accession>A0A7C9NVN3</accession>
<dbReference type="EMBL" id="QWKH01000065">
    <property type="protein sequence ID" value="NBI35026.1"/>
    <property type="molecule type" value="Genomic_DNA"/>
</dbReference>
<proteinExistence type="predicted"/>
<evidence type="ECO:0000256" key="1">
    <source>
        <dbReference type="SAM" id="Phobius"/>
    </source>
</evidence>
<keyword evidence="1" id="KW-0472">Membrane</keyword>
<dbReference type="AlphaFoldDB" id="A0A7C9NVN3"/>
<reference evidence="2" key="1">
    <citation type="submission" date="2018-08" db="EMBL/GenBank/DDBJ databases">
        <title>Murine metabolic-syndrome-specific gut microbial biobank.</title>
        <authorList>
            <person name="Liu C."/>
        </authorList>
    </citation>
    <scope>NUCLEOTIDE SEQUENCE [LARGE SCALE GENOMIC DNA]</scope>
    <source>
        <strain evidence="2">Z82</strain>
    </source>
</reference>
<keyword evidence="1" id="KW-1133">Transmembrane helix</keyword>
<evidence type="ECO:0000313" key="2">
    <source>
        <dbReference type="EMBL" id="NBI35026.1"/>
    </source>
</evidence>
<comment type="caution">
    <text evidence="2">The sequence shown here is derived from an EMBL/GenBank/DDBJ whole genome shotgun (WGS) entry which is preliminary data.</text>
</comment>
<organism evidence="2">
    <name type="scientific">Muribaculaceae bacterium Z82</name>
    <dbReference type="NCBI Taxonomy" id="2304548"/>
    <lineage>
        <taxon>Bacteria</taxon>
        <taxon>Pseudomonadati</taxon>
        <taxon>Bacteroidota</taxon>
        <taxon>Bacteroidia</taxon>
        <taxon>Bacteroidales</taxon>
        <taxon>Muribaculaceae</taxon>
    </lineage>
</organism>
<dbReference type="InterPro" id="IPR006311">
    <property type="entry name" value="TAT_signal"/>
</dbReference>
<keyword evidence="1" id="KW-0812">Transmembrane</keyword>